<gene>
    <name evidence="3" type="ORF">OPS25_00240</name>
</gene>
<accession>A0ABT3P2E2</accession>
<dbReference type="Proteomes" id="UP001142810">
    <property type="component" value="Unassembled WGS sequence"/>
</dbReference>
<dbReference type="RefSeq" id="WP_265615635.1">
    <property type="nucleotide sequence ID" value="NZ_JAPFRD010000002.1"/>
</dbReference>
<keyword evidence="1" id="KW-0902">Two-component regulatory system</keyword>
<sequence length="261" mass="30014">MDRKVSHIGIIAVQSQPVAVDLKKRLIDMAVFDAVNLAIPSTMPVSELTHLTLFCDMATWKHVAVLPYRIERLVLIGLNNHDALEAFTHNAFSFLTTPLVDEQVEKVCQRLKQQRGNDEIVSKWRAIQHGLSQQLGISKTAVSAHILRFCEAENDNVLVLKTLTNTVFLPWQDIIKIEAEGDYMQVFTKQDPLIVRSSMGALLKKLDNQHFLRISRSLTVNMRYVVNIFCDQQSNYYVQLTDNSVAKFSTRWFEQYRNRLH</sequence>
<keyword evidence="4" id="KW-1185">Reference proteome</keyword>
<protein>
    <submittedName>
        <fullName evidence="3">LytTR family transcriptional regulator</fullName>
    </submittedName>
</protein>
<dbReference type="EMBL" id="JAPFRD010000002">
    <property type="protein sequence ID" value="MCW8106928.1"/>
    <property type="molecule type" value="Genomic_DNA"/>
</dbReference>
<proteinExistence type="predicted"/>
<feature type="domain" description="HTH LytTR-type" evidence="2">
    <location>
        <begin position="158"/>
        <end position="261"/>
    </location>
</feature>
<evidence type="ECO:0000256" key="1">
    <source>
        <dbReference type="ARBA" id="ARBA00023012"/>
    </source>
</evidence>
<dbReference type="SMART" id="SM00850">
    <property type="entry name" value="LytTR"/>
    <property type="match status" value="1"/>
</dbReference>
<dbReference type="PANTHER" id="PTHR37299:SF1">
    <property type="entry name" value="STAGE 0 SPORULATION PROTEIN A HOMOLOG"/>
    <property type="match status" value="1"/>
</dbReference>
<comment type="caution">
    <text evidence="3">The sequence shown here is derived from an EMBL/GenBank/DDBJ whole genome shotgun (WGS) entry which is preliminary data.</text>
</comment>
<dbReference type="InterPro" id="IPR046947">
    <property type="entry name" value="LytR-like"/>
</dbReference>
<evidence type="ECO:0000313" key="4">
    <source>
        <dbReference type="Proteomes" id="UP001142810"/>
    </source>
</evidence>
<organism evidence="3 4">
    <name type="scientific">Alteromonas aquimaris</name>
    <dbReference type="NCBI Taxonomy" id="2998417"/>
    <lineage>
        <taxon>Bacteria</taxon>
        <taxon>Pseudomonadati</taxon>
        <taxon>Pseudomonadota</taxon>
        <taxon>Gammaproteobacteria</taxon>
        <taxon>Alteromonadales</taxon>
        <taxon>Alteromonadaceae</taxon>
        <taxon>Alteromonas/Salinimonas group</taxon>
        <taxon>Alteromonas</taxon>
    </lineage>
</organism>
<dbReference type="Gene3D" id="2.40.50.1020">
    <property type="entry name" value="LytTr DNA-binding domain"/>
    <property type="match status" value="1"/>
</dbReference>
<evidence type="ECO:0000313" key="3">
    <source>
        <dbReference type="EMBL" id="MCW8106928.1"/>
    </source>
</evidence>
<reference evidence="3" key="1">
    <citation type="submission" date="2022-11" db="EMBL/GenBank/DDBJ databases">
        <title>Alteromonas sp. nov., isolated from sea water of the Qingdao.</title>
        <authorList>
            <person name="Wang Q."/>
        </authorList>
    </citation>
    <scope>NUCLEOTIDE SEQUENCE</scope>
    <source>
        <strain evidence="3">ASW11-7</strain>
    </source>
</reference>
<name>A0ABT3P2E2_9ALTE</name>
<dbReference type="PANTHER" id="PTHR37299">
    <property type="entry name" value="TRANSCRIPTIONAL REGULATOR-RELATED"/>
    <property type="match status" value="1"/>
</dbReference>
<dbReference type="InterPro" id="IPR007492">
    <property type="entry name" value="LytTR_DNA-bd_dom"/>
</dbReference>
<dbReference type="PROSITE" id="PS50930">
    <property type="entry name" value="HTH_LYTTR"/>
    <property type="match status" value="1"/>
</dbReference>
<dbReference type="Pfam" id="PF04397">
    <property type="entry name" value="LytTR"/>
    <property type="match status" value="1"/>
</dbReference>
<evidence type="ECO:0000259" key="2">
    <source>
        <dbReference type="PROSITE" id="PS50930"/>
    </source>
</evidence>